<keyword evidence="4" id="KW-1133">Transmembrane helix</keyword>
<dbReference type="InterPro" id="IPR001258">
    <property type="entry name" value="NHL_repeat"/>
</dbReference>
<feature type="transmembrane region" description="Helical" evidence="4">
    <location>
        <begin position="327"/>
        <end position="348"/>
    </location>
</feature>
<dbReference type="AlphaFoldDB" id="A0AAE0GPM7"/>
<dbReference type="PROSITE" id="PS51125">
    <property type="entry name" value="NHL"/>
    <property type="match status" value="1"/>
</dbReference>
<gene>
    <name evidence="5" type="ORF">CYMTET_10946</name>
</gene>
<keyword evidence="1" id="KW-0677">Repeat</keyword>
<accession>A0AAE0GPM7</accession>
<evidence type="ECO:0000256" key="3">
    <source>
        <dbReference type="SAM" id="MobiDB-lite"/>
    </source>
</evidence>
<evidence type="ECO:0000256" key="4">
    <source>
        <dbReference type="SAM" id="Phobius"/>
    </source>
</evidence>
<evidence type="ECO:0008006" key="7">
    <source>
        <dbReference type="Google" id="ProtNLM"/>
    </source>
</evidence>
<evidence type="ECO:0000256" key="1">
    <source>
        <dbReference type="ARBA" id="ARBA00022737"/>
    </source>
</evidence>
<protein>
    <recommendedName>
        <fullName evidence="7">NHL repeat-containing protein</fullName>
    </recommendedName>
</protein>
<dbReference type="Proteomes" id="UP001190700">
    <property type="component" value="Unassembled WGS sequence"/>
</dbReference>
<dbReference type="Gene3D" id="2.120.10.30">
    <property type="entry name" value="TolB, C-terminal domain"/>
    <property type="match status" value="2"/>
</dbReference>
<name>A0AAE0GPM7_9CHLO</name>
<organism evidence="5 6">
    <name type="scientific">Cymbomonas tetramitiformis</name>
    <dbReference type="NCBI Taxonomy" id="36881"/>
    <lineage>
        <taxon>Eukaryota</taxon>
        <taxon>Viridiplantae</taxon>
        <taxon>Chlorophyta</taxon>
        <taxon>Pyramimonadophyceae</taxon>
        <taxon>Pyramimonadales</taxon>
        <taxon>Pyramimonadaceae</taxon>
        <taxon>Cymbomonas</taxon>
    </lineage>
</organism>
<keyword evidence="6" id="KW-1185">Reference proteome</keyword>
<evidence type="ECO:0000313" key="6">
    <source>
        <dbReference type="Proteomes" id="UP001190700"/>
    </source>
</evidence>
<evidence type="ECO:0000256" key="2">
    <source>
        <dbReference type="PROSITE-ProRule" id="PRU00504"/>
    </source>
</evidence>
<keyword evidence="4" id="KW-0472">Membrane</keyword>
<comment type="caution">
    <text evidence="5">The sequence shown here is derived from an EMBL/GenBank/DDBJ whole genome shotgun (WGS) entry which is preliminary data.</text>
</comment>
<evidence type="ECO:0000313" key="5">
    <source>
        <dbReference type="EMBL" id="KAK3281256.1"/>
    </source>
</evidence>
<keyword evidence="4" id="KW-0812">Transmembrane</keyword>
<dbReference type="EMBL" id="LGRX02003918">
    <property type="protein sequence ID" value="KAK3281256.1"/>
    <property type="molecule type" value="Genomic_DNA"/>
</dbReference>
<dbReference type="SUPFAM" id="SSF63825">
    <property type="entry name" value="YWTD domain"/>
    <property type="match status" value="1"/>
</dbReference>
<dbReference type="Pfam" id="PF01436">
    <property type="entry name" value="NHL"/>
    <property type="match status" value="2"/>
</dbReference>
<feature type="region of interest" description="Disordered" evidence="3">
    <location>
        <begin position="358"/>
        <end position="390"/>
    </location>
</feature>
<reference evidence="5 6" key="1">
    <citation type="journal article" date="2015" name="Genome Biol. Evol.">
        <title>Comparative Genomics of a Bacterivorous Green Alga Reveals Evolutionary Causalities and Consequences of Phago-Mixotrophic Mode of Nutrition.</title>
        <authorList>
            <person name="Burns J.A."/>
            <person name="Paasch A."/>
            <person name="Narechania A."/>
            <person name="Kim E."/>
        </authorList>
    </citation>
    <scope>NUCLEOTIDE SEQUENCE [LARGE SCALE GENOMIC DNA]</scope>
    <source>
        <strain evidence="5 6">PLY_AMNH</strain>
    </source>
</reference>
<sequence>MVACKILSVQRFKKSLENLCRVLYTCEGMMGFYLRVWKHRIRCMDIFSGSVYTIAGSGSRGLKDGPARLAKFSWPYGISISPDGLKLYIADSGNDRIRSIVIETGMVSTLAGGGGHGFHNGPSAVATFSWPYGVTTSPDGQAVFVADSGHNRIRRIDLQSGETSTVAGTGVAGYSDGDGSSARFYGPRGLAFSASGQELYVADYANYRIRVLELNGLRVSTLTASGDSSDNDFVVGGSLGNSVAGGGKQLYRPAGVAVLPGSGNVVATDSANNHIRIFGAEPISVPTVDGAERSAAIRDVGRSGVEDPVVTSTADSELLIEKPTRGVWFYVCALLATIGAAGGFLVILRNLLSQRKHVPSTYSREKAKSLNDSASSFEGSGLPHGSPRRPLPSILPPVEPLSYNGVGEGFSPTSTPKELLMHDLRPVPAVHGERPPCKRSTSVNFPPMTFAALEAELVAKAVKEHHQRHGSVGGNIPHIRMGDSSSKTAPFGLTEEDPGWESAPLLRAAAYLHRMPSGLPNGTVRLNDVNSAGSLVRCYSYGQVVTASKEE</sequence>
<proteinExistence type="predicted"/>
<dbReference type="PANTHER" id="PTHR46388">
    <property type="entry name" value="NHL REPEAT-CONTAINING PROTEIN 2"/>
    <property type="match status" value="1"/>
</dbReference>
<feature type="repeat" description="NHL" evidence="2">
    <location>
        <begin position="245"/>
        <end position="281"/>
    </location>
</feature>
<dbReference type="InterPro" id="IPR011042">
    <property type="entry name" value="6-blade_b-propeller_TolB-like"/>
</dbReference>
<dbReference type="PANTHER" id="PTHR46388:SF2">
    <property type="entry name" value="NHL REPEAT-CONTAINING PROTEIN 2"/>
    <property type="match status" value="1"/>
</dbReference>